<feature type="transmembrane region" description="Helical" evidence="2">
    <location>
        <begin position="859"/>
        <end position="884"/>
    </location>
</feature>
<protein>
    <recommendedName>
        <fullName evidence="3">SMODS and SLOG-associating 2TM effector domain-containing protein</fullName>
    </recommendedName>
</protein>
<feature type="compositionally biased region" description="Low complexity" evidence="1">
    <location>
        <begin position="9"/>
        <end position="19"/>
    </location>
</feature>
<accession>A0AA36HY03</accession>
<feature type="compositionally biased region" description="Basic and acidic residues" evidence="1">
    <location>
        <begin position="821"/>
        <end position="833"/>
    </location>
</feature>
<dbReference type="NCBIfam" id="NF033634">
    <property type="entry name" value="SLATT_1"/>
    <property type="match status" value="1"/>
</dbReference>
<feature type="region of interest" description="Disordered" evidence="1">
    <location>
        <begin position="808"/>
        <end position="837"/>
    </location>
</feature>
<comment type="caution">
    <text evidence="4">The sequence shown here is derived from an EMBL/GenBank/DDBJ whole genome shotgun (WGS) entry which is preliminary data.</text>
</comment>
<evidence type="ECO:0000313" key="4">
    <source>
        <dbReference type="EMBL" id="CAJ1376855.1"/>
    </source>
</evidence>
<feature type="region of interest" description="Disordered" evidence="1">
    <location>
        <begin position="1"/>
        <end position="41"/>
    </location>
</feature>
<name>A0AA36HY03_9DINO</name>
<dbReference type="InterPro" id="IPR040884">
    <property type="entry name" value="SLATT_1"/>
</dbReference>
<evidence type="ECO:0000256" key="1">
    <source>
        <dbReference type="SAM" id="MobiDB-lite"/>
    </source>
</evidence>
<dbReference type="Pfam" id="PF18181">
    <property type="entry name" value="SLATT_1"/>
    <property type="match status" value="1"/>
</dbReference>
<dbReference type="Proteomes" id="UP001178507">
    <property type="component" value="Unassembled WGS sequence"/>
</dbReference>
<keyword evidence="2" id="KW-0472">Membrane</keyword>
<feature type="domain" description="SMODS and SLOG-associating 2TM effector" evidence="3">
    <location>
        <begin position="841"/>
        <end position="962"/>
    </location>
</feature>
<evidence type="ECO:0000256" key="2">
    <source>
        <dbReference type="SAM" id="Phobius"/>
    </source>
</evidence>
<feature type="transmembrane region" description="Helical" evidence="2">
    <location>
        <begin position="675"/>
        <end position="694"/>
    </location>
</feature>
<keyword evidence="5" id="KW-1185">Reference proteome</keyword>
<dbReference type="Pfam" id="PF14015">
    <property type="entry name" value="DUF4231"/>
    <property type="match status" value="1"/>
</dbReference>
<keyword evidence="2" id="KW-0812">Transmembrane</keyword>
<dbReference type="InterPro" id="IPR025325">
    <property type="entry name" value="DUF4231"/>
</dbReference>
<evidence type="ECO:0000313" key="5">
    <source>
        <dbReference type="Proteomes" id="UP001178507"/>
    </source>
</evidence>
<sequence length="1313" mass="145887">MADAPQDQALPLASLSASRRISRAGETQEDALTDPRKKTDSEKLAEDLEKLKVKIIPSMVSTVEYNIGDSMQSSHLIYFTNQQAFGVSQQQMPSVRKALRIREPKLVIRLLPSTGQIYWEARKNVHLASGGSAAPPKRPPEIPGQALDVEHRLLLLAKEVLLPLAFRASALIIGSSLCSITNAFARASAPIQRRLGEDCPFRVVIWDHAPWLWKSASSEGNGLSKQAWKTSDAWQRADFRKCMQSMHGSDPSLWPQKNLVEGAAAYLIFESMEPDGLPDPRPGEQFMNRFVASLQSHLPVVALWTHGKGSLNTLSQAADHVSYGLPLVLLDSRSNWKFPDDIVDEEEEVPPSADDGIEAADAPVAARAQKNCLDCELTKVQRRLEHICEALAEESLVDTYSASALACIRCALDRGQAEKQMAESYLEIRNKPYDQLWLGEAIDKARLQTNTCSSDRDVSTMKAVEMFLRYAGKQQRLEARIFRDMLEEGIAAILDSQDFQSLEANWLLNRHKLQWAIGFNPSCLFKRTVNGIPLACFQGTPEEAGIFTSEVLVNVKELQEGATLEEVLESIQEACDELAAINAAHDEKYMHEELFCHNQRLWLATRNILTSSSVFVSGIDHVEQIRTLLNEQAKTDRLPAHNTLQGLLLLRSAWNLYDLFAGVALKYKRLTKLSYVLVMVLGVVVIFISCFESVGSLEAETSKLSVLSLALATGAIQTWTSVTDPSNKWRKLRSGSVILQAEIWKYRTRIGNYAIAHVSQDPTQGDRLAEQSLHKAIRTVRESVLESSGLSQTSFYASTALCMEDAEDAPGPKAHKQYPGSKEEIPTAGDNHHSPANPEEYIRWRIEPMLRFYQSRVPIYSRVLIFLHVISIGSSILTAVLALANLNSWTPLVVAVSSSFAAWEEFAATGKKLQRYAAAIDTLSSLIMWWQSLTSVDEADTRNIEHLVNTAEATLASEHTAWMSDALKAQQMVEESLQKHRGCASQCPVVVQVQLFRALNSVQTELKAGADALELDLFCSPTAASCRATMEWLHWTLTAPKLDLQGFADSQLRMKGDTTAREKSLEGRSLQAALEHMYPSHRWLDEAPVQDVNQLTLGMVRKAAASLTAVDGMELDICVCIAKLGDSGGLMHEEFQEESDQQCEEEEAVTEMRRTLEREVHRCMGALQSAGEGQAFPTPTPSSSSRGTELRVHIPDNEARAMVLVGGIAPGYWGRGDETWQTTAKYKNFSWGPRADQHPLYPVKATELMMECLSTRLLGRVRDQLSLTYNCDIDLTMFEGFDGGHFFLKVFTFPQTLAQAAVGSCDCDFFSFG</sequence>
<dbReference type="EMBL" id="CAUJNA010000424">
    <property type="protein sequence ID" value="CAJ1376855.1"/>
    <property type="molecule type" value="Genomic_DNA"/>
</dbReference>
<keyword evidence="2" id="KW-1133">Transmembrane helix</keyword>
<gene>
    <name evidence="4" type="ORF">EVOR1521_LOCUS5808</name>
</gene>
<reference evidence="4" key="1">
    <citation type="submission" date="2023-08" db="EMBL/GenBank/DDBJ databases">
        <authorList>
            <person name="Chen Y."/>
            <person name="Shah S."/>
            <person name="Dougan E. K."/>
            <person name="Thang M."/>
            <person name="Chan C."/>
        </authorList>
    </citation>
    <scope>NUCLEOTIDE SEQUENCE</scope>
</reference>
<organism evidence="4 5">
    <name type="scientific">Effrenium voratum</name>
    <dbReference type="NCBI Taxonomy" id="2562239"/>
    <lineage>
        <taxon>Eukaryota</taxon>
        <taxon>Sar</taxon>
        <taxon>Alveolata</taxon>
        <taxon>Dinophyceae</taxon>
        <taxon>Suessiales</taxon>
        <taxon>Symbiodiniaceae</taxon>
        <taxon>Effrenium</taxon>
    </lineage>
</organism>
<proteinExistence type="predicted"/>
<evidence type="ECO:0000259" key="3">
    <source>
        <dbReference type="Pfam" id="PF18181"/>
    </source>
</evidence>